<dbReference type="CDD" id="cd23021">
    <property type="entry name" value="zf-HIT_IN80B"/>
    <property type="match status" value="1"/>
</dbReference>
<evidence type="ECO:0000259" key="2">
    <source>
        <dbReference type="SMART" id="SM01406"/>
    </source>
</evidence>
<feature type="compositionally biased region" description="Basic and acidic residues" evidence="1">
    <location>
        <begin position="373"/>
        <end position="387"/>
    </location>
</feature>
<dbReference type="EMBL" id="CM017326">
    <property type="protein sequence ID" value="KAE8076691.1"/>
    <property type="molecule type" value="Genomic_DNA"/>
</dbReference>
<feature type="domain" description="INO80 complex subunit B-like conserved region" evidence="2">
    <location>
        <begin position="337"/>
        <end position="422"/>
    </location>
</feature>
<evidence type="ECO:0000313" key="3">
    <source>
        <dbReference type="EMBL" id="KAE8076691.1"/>
    </source>
</evidence>
<protein>
    <recommendedName>
        <fullName evidence="2">INO80 complex subunit B-like conserved region domain-containing protein</fullName>
    </recommendedName>
</protein>
<dbReference type="PANTHER" id="PTHR21561">
    <property type="entry name" value="INO80 COMPLEX SUBUNIT B"/>
    <property type="match status" value="1"/>
</dbReference>
<keyword evidence="4" id="KW-1185">Reference proteome</keyword>
<dbReference type="AlphaFoldDB" id="A0A5N6RFZ7"/>
<feature type="region of interest" description="Disordered" evidence="1">
    <location>
        <begin position="291"/>
        <end position="333"/>
    </location>
</feature>
<name>A0A5N6RFZ7_9ROSI</name>
<dbReference type="GO" id="GO:0006338">
    <property type="term" value="P:chromatin remodeling"/>
    <property type="evidence" value="ECO:0007669"/>
    <property type="project" value="InterPro"/>
</dbReference>
<dbReference type="PANTHER" id="PTHR21561:SF16">
    <property type="entry name" value="PAPA-1-LIKE FAMILY PROTEIN _ ZINC FINGER (HIT TYPE) FAMILY PROTEIN"/>
    <property type="match status" value="1"/>
</dbReference>
<dbReference type="Pfam" id="PF04438">
    <property type="entry name" value="zf-HIT"/>
    <property type="match status" value="1"/>
</dbReference>
<proteinExistence type="predicted"/>
<dbReference type="InterPro" id="IPR007529">
    <property type="entry name" value="Znf_HIT"/>
</dbReference>
<dbReference type="GO" id="GO:0031011">
    <property type="term" value="C:Ino80 complex"/>
    <property type="evidence" value="ECO:0007669"/>
    <property type="project" value="InterPro"/>
</dbReference>
<dbReference type="InterPro" id="IPR029523">
    <property type="entry name" value="INO80B/Ies2"/>
</dbReference>
<dbReference type="OrthoDB" id="2021186at2759"/>
<accession>A0A5N6RFZ7</accession>
<evidence type="ECO:0000256" key="1">
    <source>
        <dbReference type="SAM" id="MobiDB-lite"/>
    </source>
</evidence>
<reference evidence="3 4" key="1">
    <citation type="submission" date="2019-06" db="EMBL/GenBank/DDBJ databases">
        <title>A chromosomal-level reference genome of Carpinus fangiana (Coryloideae, Betulaceae).</title>
        <authorList>
            <person name="Yang X."/>
            <person name="Wang Z."/>
            <person name="Zhang L."/>
            <person name="Hao G."/>
            <person name="Liu J."/>
            <person name="Yang Y."/>
        </authorList>
    </citation>
    <scope>NUCLEOTIDE SEQUENCE [LARGE SCALE GENOMIC DNA]</scope>
    <source>
        <strain evidence="3">Cfa_2016G</strain>
        <tissue evidence="3">Leaf</tissue>
    </source>
</reference>
<evidence type="ECO:0000313" key="4">
    <source>
        <dbReference type="Proteomes" id="UP000327013"/>
    </source>
</evidence>
<gene>
    <name evidence="3" type="ORF">FH972_015325</name>
</gene>
<dbReference type="SMART" id="SM01406">
    <property type="entry name" value="PAPA-1"/>
    <property type="match status" value="1"/>
</dbReference>
<feature type="region of interest" description="Disordered" evidence="1">
    <location>
        <begin position="366"/>
        <end position="387"/>
    </location>
</feature>
<dbReference type="Proteomes" id="UP000327013">
    <property type="component" value="Chromosome 6"/>
</dbReference>
<sequence length="481" mass="53853">MESFGGSKFAVVGCPVRKKRSRVSRRPHPDSQTFLQKFNFFPSSPQPLGSGRHNENKNFSGAIVVPDGLGAENKLKKLKLKVGGVTHTIHAKSSNDLSGDSLVTNFSHCFDGRKHHEKRLLQDIDANHVDPLDKGNDLKFKCKDFSKTGSSFGKEYSTRGMTSKGSLSLSYEPVRKSNRVPKRRVLDVGVNDNDDEDEEIRYLGKLNAPKMPEDYEDEKISQVADGMYGDSVEYYGSPRSGKYGRKKSRSEKVYQDKDYVEEEKQATLDVEFEYEERKLKNGSLDLFVEGRNVSTPTTRNRAFQSGKGVSSGSGLGITDLSNGASSKRKKEKLSEVEQQLKRAEAAQRRRMQSEKAAREAEAEAIRKILGQDSGRKKREEKMKKRRDEIAQGKAANAITLASNTVRWVLGPTGTIVTFSEDMGLPSIFDPVRCSYPPPREKCAGPNCTNSYKYRDSKSKLPLCSLHCYRAIHQKMQPLLAC</sequence>
<feature type="compositionally biased region" description="Polar residues" evidence="1">
    <location>
        <begin position="292"/>
        <end position="303"/>
    </location>
</feature>
<dbReference type="Pfam" id="PF04795">
    <property type="entry name" value="PAPA-1"/>
    <property type="match status" value="1"/>
</dbReference>
<dbReference type="InterPro" id="IPR006880">
    <property type="entry name" value="INO80B_C"/>
</dbReference>
<organism evidence="3 4">
    <name type="scientific">Carpinus fangiana</name>
    <dbReference type="NCBI Taxonomy" id="176857"/>
    <lineage>
        <taxon>Eukaryota</taxon>
        <taxon>Viridiplantae</taxon>
        <taxon>Streptophyta</taxon>
        <taxon>Embryophyta</taxon>
        <taxon>Tracheophyta</taxon>
        <taxon>Spermatophyta</taxon>
        <taxon>Magnoliopsida</taxon>
        <taxon>eudicotyledons</taxon>
        <taxon>Gunneridae</taxon>
        <taxon>Pentapetalae</taxon>
        <taxon>rosids</taxon>
        <taxon>fabids</taxon>
        <taxon>Fagales</taxon>
        <taxon>Betulaceae</taxon>
        <taxon>Carpinus</taxon>
    </lineage>
</organism>